<feature type="compositionally biased region" description="Gly residues" evidence="1">
    <location>
        <begin position="54"/>
        <end position="64"/>
    </location>
</feature>
<evidence type="ECO:0000313" key="2">
    <source>
        <dbReference type="EMBL" id="TYP82693.1"/>
    </source>
</evidence>
<dbReference type="AlphaFoldDB" id="A0A5S5CQH5"/>
<dbReference type="Proteomes" id="UP000322499">
    <property type="component" value="Unassembled WGS sequence"/>
</dbReference>
<dbReference type="RefSeq" id="WP_166535018.1">
    <property type="nucleotide sequence ID" value="NZ_VNHW01000019.1"/>
</dbReference>
<accession>A0A5S5CQH5</accession>
<protein>
    <submittedName>
        <fullName evidence="2">Uncharacterized protein</fullName>
    </submittedName>
</protein>
<organism evidence="2 3">
    <name type="scientific">Blastococcus xanthinilyticus</name>
    <dbReference type="NCBI Taxonomy" id="1564164"/>
    <lineage>
        <taxon>Bacteria</taxon>
        <taxon>Bacillati</taxon>
        <taxon>Actinomycetota</taxon>
        <taxon>Actinomycetes</taxon>
        <taxon>Geodermatophilales</taxon>
        <taxon>Geodermatophilaceae</taxon>
        <taxon>Blastococcus</taxon>
    </lineage>
</organism>
<proteinExistence type="predicted"/>
<comment type="caution">
    <text evidence="2">The sequence shown here is derived from an EMBL/GenBank/DDBJ whole genome shotgun (WGS) entry which is preliminary data.</text>
</comment>
<name>A0A5S5CQH5_9ACTN</name>
<feature type="compositionally biased region" description="Acidic residues" evidence="1">
    <location>
        <begin position="1"/>
        <end position="15"/>
    </location>
</feature>
<evidence type="ECO:0000313" key="3">
    <source>
        <dbReference type="Proteomes" id="UP000322499"/>
    </source>
</evidence>
<dbReference type="EMBL" id="VNHW01000019">
    <property type="protein sequence ID" value="TYP82693.1"/>
    <property type="molecule type" value="Genomic_DNA"/>
</dbReference>
<reference evidence="2 3" key="1">
    <citation type="submission" date="2019-07" db="EMBL/GenBank/DDBJ databases">
        <title>Genomic Encyclopedia of Archaeal and Bacterial Type Strains, Phase II (KMG-II): from individual species to whole genera.</title>
        <authorList>
            <person name="Goeker M."/>
        </authorList>
    </citation>
    <scope>NUCLEOTIDE SEQUENCE [LARGE SCALE GENOMIC DNA]</scope>
    <source>
        <strain evidence="2 3">DSM 46842</strain>
    </source>
</reference>
<keyword evidence="3" id="KW-1185">Reference proteome</keyword>
<sequence>MTENDPDPFEPDEGQGEAVLGGRRVPATGDPTDGGKRGQIGEVPSIAADEPDDGGPGYPVGGGDITEHQGGRVADPDAGA</sequence>
<feature type="region of interest" description="Disordered" evidence="1">
    <location>
        <begin position="1"/>
        <end position="80"/>
    </location>
</feature>
<evidence type="ECO:0000256" key="1">
    <source>
        <dbReference type="SAM" id="MobiDB-lite"/>
    </source>
</evidence>
<gene>
    <name evidence="2" type="ORF">BD833_11916</name>
</gene>